<dbReference type="Proteomes" id="UP000504637">
    <property type="component" value="Unplaced"/>
</dbReference>
<proteinExistence type="predicted"/>
<accession>A0A6J3LRF2</accession>
<dbReference type="GeneID" id="54363750"/>
<evidence type="ECO:0000313" key="1">
    <source>
        <dbReference type="Proteomes" id="UP000504637"/>
    </source>
</evidence>
<evidence type="ECO:0000313" key="2">
    <source>
        <dbReference type="RefSeq" id="XP_033455451.1"/>
    </source>
</evidence>
<gene>
    <name evidence="2" type="ORF">K489DRAFT_384842</name>
</gene>
<protein>
    <submittedName>
        <fullName evidence="2">Uncharacterized protein</fullName>
    </submittedName>
</protein>
<reference evidence="2" key="1">
    <citation type="submission" date="2020-01" db="EMBL/GenBank/DDBJ databases">
        <authorList>
            <consortium name="DOE Joint Genome Institute"/>
            <person name="Haridas S."/>
            <person name="Albert R."/>
            <person name="Binder M."/>
            <person name="Bloem J."/>
            <person name="Labutti K."/>
            <person name="Salamov A."/>
            <person name="Andreopoulos B."/>
            <person name="Baker S.E."/>
            <person name="Barry K."/>
            <person name="Bills G."/>
            <person name="Bluhm B.H."/>
            <person name="Cannon C."/>
            <person name="Castanera R."/>
            <person name="Culley D.E."/>
            <person name="Daum C."/>
            <person name="Ezra D."/>
            <person name="Gonzalez J.B."/>
            <person name="Henrissat B."/>
            <person name="Kuo A."/>
            <person name="Liang C."/>
            <person name="Lipzen A."/>
            <person name="Lutzoni F."/>
            <person name="Magnuson J."/>
            <person name="Mondo S."/>
            <person name="Nolan M."/>
            <person name="Ohm R."/>
            <person name="Pangilinan J."/>
            <person name="Park H.-J."/>
            <person name="Ramirez L."/>
            <person name="Alfaro M."/>
            <person name="Sun H."/>
            <person name="Tritt A."/>
            <person name="Yoshinaga Y."/>
            <person name="Zwiers L.-H."/>
            <person name="Turgeon B.G."/>
            <person name="Goodwin S.B."/>
            <person name="Spatafora J.W."/>
            <person name="Crous P.W."/>
            <person name="Grigoriev I.V."/>
        </authorList>
    </citation>
    <scope>NUCLEOTIDE SEQUENCE</scope>
    <source>
        <strain evidence="2">CBS 342.82</strain>
    </source>
</reference>
<dbReference type="Pfam" id="PF14388">
    <property type="entry name" value="DUF4419"/>
    <property type="match status" value="1"/>
</dbReference>
<dbReference type="InterPro" id="IPR025533">
    <property type="entry name" value="DUF4419"/>
</dbReference>
<organism evidence="2">
    <name type="scientific">Dissoconium aciculare CBS 342.82</name>
    <dbReference type="NCBI Taxonomy" id="1314786"/>
    <lineage>
        <taxon>Eukaryota</taxon>
        <taxon>Fungi</taxon>
        <taxon>Dikarya</taxon>
        <taxon>Ascomycota</taxon>
        <taxon>Pezizomycotina</taxon>
        <taxon>Dothideomycetes</taxon>
        <taxon>Dothideomycetidae</taxon>
        <taxon>Mycosphaerellales</taxon>
        <taxon>Dissoconiaceae</taxon>
        <taxon>Dissoconium</taxon>
    </lineage>
</organism>
<name>A0A6J3LRF2_9PEZI</name>
<reference evidence="2" key="3">
    <citation type="submission" date="2025-08" db="UniProtKB">
        <authorList>
            <consortium name="RefSeq"/>
        </authorList>
    </citation>
    <scope>IDENTIFICATION</scope>
    <source>
        <strain evidence="2">CBS 342.82</strain>
    </source>
</reference>
<sequence>MPITMQISRHNPVKWKLDMQKAEFQLFEHCTKNDPKFNETAHVWYGSLLPGDLEDVQNHISCSALGFADEMYTSITWSHIYHHKLALRPDEVWFTILSQLGFYVATNVGRLGNLFKVPGAKGNDHMEWNDPTPMAERLINMLQGTIIDPNLRDWITPTFSTTNEHDAVIASMLVCGRLYEDGHTNFRASQQAPIRIPQPWDFGIPSVTLRGEKGDWELLYDRVSKLDAFLAGEPVEFANGLEPILRRFVESFTMPTPEAVRDFWSDMIGVHEDDGDGWVVFSGWITAFSFWNAKGQRIEKRRQNPYVLDEVPYGRMHTQQRSSAHASLPVTFHFKDTTHRREHYTPAIFFAGPAAIRVTGRKDRIEPVSAWWLVEKVKDEGAAWDMNE</sequence>
<dbReference type="OrthoDB" id="9978173at2759"/>
<dbReference type="PANTHER" id="PTHR31252:SF11">
    <property type="entry name" value="DUF4419 DOMAIN-CONTAINING PROTEIN"/>
    <property type="match status" value="1"/>
</dbReference>
<dbReference type="RefSeq" id="XP_033455451.1">
    <property type="nucleotide sequence ID" value="XM_033605950.1"/>
</dbReference>
<reference evidence="2" key="2">
    <citation type="submission" date="2020-04" db="EMBL/GenBank/DDBJ databases">
        <authorList>
            <consortium name="NCBI Genome Project"/>
        </authorList>
    </citation>
    <scope>NUCLEOTIDE SEQUENCE</scope>
    <source>
        <strain evidence="2">CBS 342.82</strain>
    </source>
</reference>
<dbReference type="PANTHER" id="PTHR31252">
    <property type="entry name" value="DUF4419 DOMAIN-CONTAINING PROTEIN"/>
    <property type="match status" value="1"/>
</dbReference>
<keyword evidence="1" id="KW-1185">Reference proteome</keyword>
<dbReference type="AlphaFoldDB" id="A0A6J3LRF2"/>